<organism evidence="3 4">
    <name type="scientific">Talaromyces atroroseus</name>
    <dbReference type="NCBI Taxonomy" id="1441469"/>
    <lineage>
        <taxon>Eukaryota</taxon>
        <taxon>Fungi</taxon>
        <taxon>Dikarya</taxon>
        <taxon>Ascomycota</taxon>
        <taxon>Pezizomycotina</taxon>
        <taxon>Eurotiomycetes</taxon>
        <taxon>Eurotiomycetidae</taxon>
        <taxon>Eurotiales</taxon>
        <taxon>Trichocomaceae</taxon>
        <taxon>Talaromyces</taxon>
        <taxon>Talaromyces sect. Trachyspermi</taxon>
    </lineage>
</organism>
<feature type="region of interest" description="Disordered" evidence="2">
    <location>
        <begin position="1"/>
        <end position="27"/>
    </location>
</feature>
<dbReference type="PANTHER" id="PTHR46014">
    <property type="entry name" value="TETRATRICOPEPTIDE REPEAT PROTEIN 1"/>
    <property type="match status" value="1"/>
</dbReference>
<dbReference type="GeneID" id="31007013"/>
<keyword evidence="1" id="KW-0175">Coiled coil</keyword>
<reference evidence="3 4" key="1">
    <citation type="submission" date="2015-06" db="EMBL/GenBank/DDBJ databases">
        <title>Talaromyces atroroseus IBT 11181 draft genome.</title>
        <authorList>
            <person name="Rasmussen K.B."/>
            <person name="Rasmussen S."/>
            <person name="Petersen B."/>
            <person name="Sicheritz-Ponten T."/>
            <person name="Mortensen U.H."/>
            <person name="Thrane U."/>
        </authorList>
    </citation>
    <scope>NUCLEOTIDE SEQUENCE [LARGE SCALE GENOMIC DNA]</scope>
    <source>
        <strain evidence="3 4">IBT 11181</strain>
    </source>
</reference>
<dbReference type="RefSeq" id="XP_020117683.1">
    <property type="nucleotide sequence ID" value="XM_020262178.1"/>
</dbReference>
<evidence type="ECO:0000256" key="2">
    <source>
        <dbReference type="SAM" id="MobiDB-lite"/>
    </source>
</evidence>
<dbReference type="PANTHER" id="PTHR46014:SF1">
    <property type="entry name" value="TETRATRICOPEPTIDE REPEAT PROTEIN 1"/>
    <property type="match status" value="1"/>
</dbReference>
<dbReference type="Proteomes" id="UP000214365">
    <property type="component" value="Unassembled WGS sequence"/>
</dbReference>
<proteinExistence type="predicted"/>
<accession>A0A225A9U7</accession>
<protein>
    <recommendedName>
        <fullName evidence="5">Tetratricopeptide repeat protein 1</fullName>
    </recommendedName>
</protein>
<feature type="coiled-coil region" evidence="1">
    <location>
        <begin position="133"/>
        <end position="160"/>
    </location>
</feature>
<evidence type="ECO:0000256" key="1">
    <source>
        <dbReference type="SAM" id="Coils"/>
    </source>
</evidence>
<feature type="compositionally biased region" description="Basic and acidic residues" evidence="2">
    <location>
        <begin position="1"/>
        <end position="16"/>
    </location>
</feature>
<dbReference type="AlphaFoldDB" id="A0A225A9U7"/>
<dbReference type="EMBL" id="LFMY01000011">
    <property type="protein sequence ID" value="OKL57562.1"/>
    <property type="molecule type" value="Genomic_DNA"/>
</dbReference>
<dbReference type="STRING" id="1441469.A0A225A9U7"/>
<name>A0A225A9U7_TALAT</name>
<evidence type="ECO:0000313" key="4">
    <source>
        <dbReference type="Proteomes" id="UP000214365"/>
    </source>
</evidence>
<dbReference type="InterPro" id="IPR011990">
    <property type="entry name" value="TPR-like_helical_dom_sf"/>
</dbReference>
<dbReference type="Gene3D" id="1.25.40.10">
    <property type="entry name" value="Tetratricopeptide repeat domain"/>
    <property type="match status" value="1"/>
</dbReference>
<evidence type="ECO:0008006" key="5">
    <source>
        <dbReference type="Google" id="ProtNLM"/>
    </source>
</evidence>
<sequence length="289" mass="32457">MARPDSNEPEHEHTTDADSEDEFHDARFPAEEEAKLLEESNTCKVEANKQFAAAAYSDAISTYDRALASCPNYLDYEIAVLKSNISACYLKLEDWKSAVDSATACIDNLDRCLPKSTKTEKDDNAAKEPSEGEDAVVELLDDEEDEAKQLERLQLDDKRRDDIKRIRAKALIRRARAKTELDGWANLQGAEEDYKELASMDNLPPQDLKIVQRNLRELPSRIQAAREKEMGEMMGKLKDLGNGILKPFGLSTDNFKFIKDESTGGYSVPMKAPGYHGFQVLPKKLSGYS</sequence>
<keyword evidence="4" id="KW-1185">Reference proteome</keyword>
<gene>
    <name evidence="3" type="ORF">UA08_07257</name>
</gene>
<comment type="caution">
    <text evidence="3">The sequence shown here is derived from an EMBL/GenBank/DDBJ whole genome shotgun (WGS) entry which is preliminary data.</text>
</comment>
<dbReference type="SUPFAM" id="SSF48452">
    <property type="entry name" value="TPR-like"/>
    <property type="match status" value="1"/>
</dbReference>
<dbReference type="InterPro" id="IPR052769">
    <property type="entry name" value="TPR_domain_protein"/>
</dbReference>
<evidence type="ECO:0000313" key="3">
    <source>
        <dbReference type="EMBL" id="OKL57562.1"/>
    </source>
</evidence>
<dbReference type="OrthoDB" id="1872379at2759"/>